<feature type="transmembrane region" description="Helical" evidence="2">
    <location>
        <begin position="7"/>
        <end position="24"/>
    </location>
</feature>
<evidence type="ECO:0000256" key="1">
    <source>
        <dbReference type="SAM" id="MobiDB-lite"/>
    </source>
</evidence>
<name>A0ABN7Q5W1_9BURK</name>
<sequence length="99" mass="11274">MQDWLEAMQWPAMVATIIATWFVGSRSVARRRAGFWIFLVSNILWIAWGWQGDAYALMLLQVALVAMNVRGMRKADKTWRDTGRETGRERGRAGSGRTG</sequence>
<dbReference type="Proteomes" id="UP000672657">
    <property type="component" value="Unassembled WGS sequence"/>
</dbReference>
<feature type="region of interest" description="Disordered" evidence="1">
    <location>
        <begin position="78"/>
        <end position="99"/>
    </location>
</feature>
<keyword evidence="2" id="KW-0812">Transmembrane</keyword>
<organism evidence="3 4">
    <name type="scientific">Cupriavidus numazuensis</name>
    <dbReference type="NCBI Taxonomy" id="221992"/>
    <lineage>
        <taxon>Bacteria</taxon>
        <taxon>Pseudomonadati</taxon>
        <taxon>Pseudomonadota</taxon>
        <taxon>Betaproteobacteria</taxon>
        <taxon>Burkholderiales</taxon>
        <taxon>Burkholderiaceae</taxon>
        <taxon>Cupriavidus</taxon>
    </lineage>
</organism>
<feature type="transmembrane region" description="Helical" evidence="2">
    <location>
        <begin position="54"/>
        <end position="71"/>
    </location>
</feature>
<gene>
    <name evidence="3" type="ORF">LMG26411_03800</name>
</gene>
<evidence type="ECO:0000313" key="4">
    <source>
        <dbReference type="Proteomes" id="UP000672657"/>
    </source>
</evidence>
<feature type="compositionally biased region" description="Basic and acidic residues" evidence="1">
    <location>
        <begin position="78"/>
        <end position="92"/>
    </location>
</feature>
<reference evidence="3 4" key="1">
    <citation type="submission" date="2021-03" db="EMBL/GenBank/DDBJ databases">
        <authorList>
            <person name="Peeters C."/>
        </authorList>
    </citation>
    <scope>NUCLEOTIDE SEQUENCE [LARGE SCALE GENOMIC DNA]</scope>
    <source>
        <strain evidence="3 4">LMG 26411</strain>
    </source>
</reference>
<dbReference type="EMBL" id="CAJPVI010000023">
    <property type="protein sequence ID" value="CAG2150750.1"/>
    <property type="molecule type" value="Genomic_DNA"/>
</dbReference>
<evidence type="ECO:0000313" key="3">
    <source>
        <dbReference type="EMBL" id="CAG2150750.1"/>
    </source>
</evidence>
<evidence type="ECO:0000256" key="2">
    <source>
        <dbReference type="SAM" id="Phobius"/>
    </source>
</evidence>
<keyword evidence="4" id="KW-1185">Reference proteome</keyword>
<keyword evidence="2" id="KW-0472">Membrane</keyword>
<feature type="transmembrane region" description="Helical" evidence="2">
    <location>
        <begin position="33"/>
        <end position="48"/>
    </location>
</feature>
<protein>
    <recommendedName>
        <fullName evidence="5">Amino acid transporter</fullName>
    </recommendedName>
</protein>
<proteinExistence type="predicted"/>
<accession>A0ABN7Q5W1</accession>
<keyword evidence="2" id="KW-1133">Transmembrane helix</keyword>
<dbReference type="RefSeq" id="WP_211954813.1">
    <property type="nucleotide sequence ID" value="NZ_CAJPVI010000023.1"/>
</dbReference>
<evidence type="ECO:0008006" key="5">
    <source>
        <dbReference type="Google" id="ProtNLM"/>
    </source>
</evidence>
<comment type="caution">
    <text evidence="3">The sequence shown here is derived from an EMBL/GenBank/DDBJ whole genome shotgun (WGS) entry which is preliminary data.</text>
</comment>